<dbReference type="RefSeq" id="WP_209987713.1">
    <property type="nucleotide sequence ID" value="NZ_JAGINO010000022.1"/>
</dbReference>
<evidence type="ECO:0000313" key="1">
    <source>
        <dbReference type="EMBL" id="MDQ0535781.1"/>
    </source>
</evidence>
<dbReference type="Proteomes" id="UP001244552">
    <property type="component" value="Unassembled WGS sequence"/>
</dbReference>
<name>A0ABU0MQM3_9PROT</name>
<proteinExistence type="predicted"/>
<sequence length="399" mass="43616">MAEERQLWLPLADPDGSAGSGRRVWLIGCPPGEQSALVRRLTEGTHFFVDALNGGPVIGSQDVLLLRGQHGEAFELYIPEDPIVGHRTLADWEECVLDTIVQSASRIRRTALDVLLIGHGAGQRAPAIVPTSTHLERLFRMLQAPGGAEDLDDRQRLCAGAWDRLEPCGHRLLRALLRLEADRSAIRLGVPTGDVRRATGEAVSILRGAGFGRLVDHAWPACRDESEQLTFPWRESASLCQAALRSVGYGIHRLVAIGFGNAGRPEEAGPLRRLRRTGVRIPESALIGALSGVRSRLLRLDAGLAPVAGKERTLRLHATVDWDFRVMAALAGKCGLEDMDVWIEVSSRTCRSRPSAAKTRVGKTVFFDLEIGKARGQRVELTFFDRRGKGGRHSVPIVS</sequence>
<dbReference type="EMBL" id="JAUSVU010000020">
    <property type="protein sequence ID" value="MDQ0535781.1"/>
    <property type="molecule type" value="Genomic_DNA"/>
</dbReference>
<reference evidence="1 2" key="1">
    <citation type="submission" date="2023-07" db="EMBL/GenBank/DDBJ databases">
        <title>Genomic Encyclopedia of Type Strains, Phase IV (KMG-IV): sequencing the most valuable type-strain genomes for metagenomic binning, comparative biology and taxonomic classification.</title>
        <authorList>
            <person name="Goeker M."/>
        </authorList>
    </citation>
    <scope>NUCLEOTIDE SEQUENCE [LARGE SCALE GENOMIC DNA]</scope>
    <source>
        <strain evidence="1 2">DSM 19922</strain>
    </source>
</reference>
<keyword evidence="2" id="KW-1185">Reference proteome</keyword>
<accession>A0ABU0MQM3</accession>
<comment type="caution">
    <text evidence="1">The sequence shown here is derived from an EMBL/GenBank/DDBJ whole genome shotgun (WGS) entry which is preliminary data.</text>
</comment>
<organism evidence="1 2">
    <name type="scientific">Azospirillum picis</name>
    <dbReference type="NCBI Taxonomy" id="488438"/>
    <lineage>
        <taxon>Bacteria</taxon>
        <taxon>Pseudomonadati</taxon>
        <taxon>Pseudomonadota</taxon>
        <taxon>Alphaproteobacteria</taxon>
        <taxon>Rhodospirillales</taxon>
        <taxon>Azospirillaceae</taxon>
        <taxon>Azospirillum</taxon>
    </lineage>
</organism>
<gene>
    <name evidence="1" type="ORF">QO018_004665</name>
</gene>
<protein>
    <submittedName>
        <fullName evidence="1">Uncharacterized protein</fullName>
    </submittedName>
</protein>
<evidence type="ECO:0000313" key="2">
    <source>
        <dbReference type="Proteomes" id="UP001244552"/>
    </source>
</evidence>